<evidence type="ECO:0000256" key="1">
    <source>
        <dbReference type="SAM" id="Coils"/>
    </source>
</evidence>
<evidence type="ECO:0000313" key="3">
    <source>
        <dbReference type="EMBL" id="KAL1516319.1"/>
    </source>
</evidence>
<name>A0ABD1FAL1_HYPHA</name>
<dbReference type="AlphaFoldDB" id="A0ABD1FAL1"/>
<organism evidence="3 4">
    <name type="scientific">Hypothenemus hampei</name>
    <name type="common">Coffee berry borer</name>
    <dbReference type="NCBI Taxonomy" id="57062"/>
    <lineage>
        <taxon>Eukaryota</taxon>
        <taxon>Metazoa</taxon>
        <taxon>Ecdysozoa</taxon>
        <taxon>Arthropoda</taxon>
        <taxon>Hexapoda</taxon>
        <taxon>Insecta</taxon>
        <taxon>Pterygota</taxon>
        <taxon>Neoptera</taxon>
        <taxon>Endopterygota</taxon>
        <taxon>Coleoptera</taxon>
        <taxon>Polyphaga</taxon>
        <taxon>Cucujiformia</taxon>
        <taxon>Curculionidae</taxon>
        <taxon>Scolytinae</taxon>
        <taxon>Hypothenemus</taxon>
    </lineage>
</organism>
<evidence type="ECO:0000259" key="2">
    <source>
        <dbReference type="PROSITE" id="PS50090"/>
    </source>
</evidence>
<keyword evidence="4" id="KW-1185">Reference proteome</keyword>
<reference evidence="3 4" key="1">
    <citation type="submission" date="2024-05" db="EMBL/GenBank/DDBJ databases">
        <title>Genetic variation in Jamaican populations of the coffee berry borer (Hypothenemus hampei).</title>
        <authorList>
            <person name="Errbii M."/>
            <person name="Myrie A."/>
        </authorList>
    </citation>
    <scope>NUCLEOTIDE SEQUENCE [LARGE SCALE GENOMIC DNA]</scope>
    <source>
        <strain evidence="3">JA-Hopewell-2020-01-JO</strain>
        <tissue evidence="3">Whole body</tissue>
    </source>
</reference>
<dbReference type="Proteomes" id="UP001566132">
    <property type="component" value="Unassembled WGS sequence"/>
</dbReference>
<evidence type="ECO:0000313" key="4">
    <source>
        <dbReference type="Proteomes" id="UP001566132"/>
    </source>
</evidence>
<dbReference type="PANTHER" id="PTHR47595">
    <property type="entry name" value="HEAT SHOCK 70 KDA PROTEIN 14"/>
    <property type="match status" value="1"/>
</dbReference>
<dbReference type="Gene3D" id="1.10.10.60">
    <property type="entry name" value="Homeodomain-like"/>
    <property type="match status" value="1"/>
</dbReference>
<comment type="caution">
    <text evidence="3">The sequence shown here is derived from an EMBL/GenBank/DDBJ whole genome shotgun (WGS) entry which is preliminary data.</text>
</comment>
<keyword evidence="1" id="KW-0175">Coiled coil</keyword>
<sequence length="274" mass="32542">MFTNRVYSRPINVKNLKKFDTSMKNPVFFDGMIDKHASLREENVTFVQRMNEEDTDGGNLWRDSEVKFLISLYGEHLIDFKNAKRKKQMWHIIAEKMQCQGYNRNADKCQRKWINMTCAYRSVKDNRRPTSSGRGKATYKYFEALDEILGDRPSNSTDTFVVNMGCSYENVEPQNIKQTESNNDNENTIETEEVHIGKENTVPDNEVSNNGMKRRRKNYTQEYYKTRIEYLKRDKADMKEKRYLERLELENKRLNLEEKKIALLENILGKLERN</sequence>
<dbReference type="InterPro" id="IPR001005">
    <property type="entry name" value="SANT/Myb"/>
</dbReference>
<accession>A0ABD1FAL1</accession>
<dbReference type="PANTHER" id="PTHR47595:SF1">
    <property type="entry name" value="MYB_SANT-LIKE DNA-BINDING DOMAIN-CONTAINING PROTEIN"/>
    <property type="match status" value="1"/>
</dbReference>
<dbReference type="EMBL" id="JBDJPC010000001">
    <property type="protein sequence ID" value="KAL1516319.1"/>
    <property type="molecule type" value="Genomic_DNA"/>
</dbReference>
<dbReference type="Pfam" id="PF13837">
    <property type="entry name" value="Myb_DNA-bind_4"/>
    <property type="match status" value="1"/>
</dbReference>
<dbReference type="PROSITE" id="PS50090">
    <property type="entry name" value="MYB_LIKE"/>
    <property type="match status" value="1"/>
</dbReference>
<feature type="coiled-coil region" evidence="1">
    <location>
        <begin position="244"/>
        <end position="274"/>
    </location>
</feature>
<protein>
    <recommendedName>
        <fullName evidence="2">Myb-like domain-containing protein</fullName>
    </recommendedName>
</protein>
<feature type="domain" description="Myb-like" evidence="2">
    <location>
        <begin position="61"/>
        <end position="117"/>
    </location>
</feature>
<dbReference type="SMART" id="SM00595">
    <property type="entry name" value="MADF"/>
    <property type="match status" value="1"/>
</dbReference>
<dbReference type="InterPro" id="IPR044822">
    <property type="entry name" value="Myb_DNA-bind_4"/>
</dbReference>
<proteinExistence type="predicted"/>
<gene>
    <name evidence="3" type="ORF">ABEB36_000238</name>
</gene>